<protein>
    <recommendedName>
        <fullName evidence="3">Methionyl-tRNA formyltransferase</fullName>
    </recommendedName>
</protein>
<dbReference type="AlphaFoldDB" id="A0A1A2NX98"/>
<evidence type="ECO:0008006" key="3">
    <source>
        <dbReference type="Google" id="ProtNLM"/>
    </source>
</evidence>
<proteinExistence type="predicted"/>
<comment type="caution">
    <text evidence="1">The sequence shown here is derived from an EMBL/GenBank/DDBJ whole genome shotgun (WGS) entry which is preliminary data.</text>
</comment>
<dbReference type="EMBL" id="LZKG01000142">
    <property type="protein sequence ID" value="OBI25920.1"/>
    <property type="molecule type" value="Genomic_DNA"/>
</dbReference>
<accession>A0A1A2NX98</accession>
<gene>
    <name evidence="1" type="ORF">A5710_07860</name>
</gene>
<organism evidence="1 2">
    <name type="scientific">Mycolicibacter sinensis (strain JDM601)</name>
    <name type="common">Mycobacterium sinense</name>
    <dbReference type="NCBI Taxonomy" id="875328"/>
    <lineage>
        <taxon>Bacteria</taxon>
        <taxon>Bacillati</taxon>
        <taxon>Actinomycetota</taxon>
        <taxon>Actinomycetes</taxon>
        <taxon>Mycobacteriales</taxon>
        <taxon>Mycobacteriaceae</taxon>
        <taxon>Mycolicibacter</taxon>
    </lineage>
</organism>
<evidence type="ECO:0000313" key="2">
    <source>
        <dbReference type="Proteomes" id="UP000093943"/>
    </source>
</evidence>
<reference evidence="2" key="1">
    <citation type="submission" date="2016-06" db="EMBL/GenBank/DDBJ databases">
        <authorList>
            <person name="Sutton G."/>
            <person name="Brinkac L."/>
            <person name="Sanka R."/>
            <person name="Adams M."/>
            <person name="Lau E."/>
            <person name="Sam S."/>
            <person name="Sreng N."/>
            <person name="Him V."/>
            <person name="Kerleguer A."/>
            <person name="Cheng S."/>
        </authorList>
    </citation>
    <scope>NUCLEOTIDE SEQUENCE [LARGE SCALE GENOMIC DNA]</scope>
    <source>
        <strain evidence="2">E1876</strain>
    </source>
</reference>
<dbReference type="Proteomes" id="UP000093943">
    <property type="component" value="Unassembled WGS sequence"/>
</dbReference>
<evidence type="ECO:0000313" key="1">
    <source>
        <dbReference type="EMBL" id="OBI25920.1"/>
    </source>
</evidence>
<sequence>MARVRKLERGTQDVRPHSSEVDCYFQVLDDEDGRQLLHLSTFGSDNRASAPKSSQSIQIDEEIARQLAALLVETFPRARPGAPREGD</sequence>
<name>A0A1A2NX98_MYCSD</name>